<dbReference type="RefSeq" id="WP_203166965.1">
    <property type="nucleotide sequence ID" value="NZ_JAEVLS010000002.1"/>
</dbReference>
<dbReference type="SUPFAM" id="SSF46689">
    <property type="entry name" value="Homeodomain-like"/>
    <property type="match status" value="2"/>
</dbReference>
<evidence type="ECO:0000313" key="5">
    <source>
        <dbReference type="EMBL" id="MBM0104895.1"/>
    </source>
</evidence>
<dbReference type="PROSITE" id="PS00041">
    <property type="entry name" value="HTH_ARAC_FAMILY_1"/>
    <property type="match status" value="1"/>
</dbReference>
<evidence type="ECO:0000259" key="4">
    <source>
        <dbReference type="PROSITE" id="PS01124"/>
    </source>
</evidence>
<dbReference type="PANTHER" id="PTHR46796">
    <property type="entry name" value="HTH-TYPE TRANSCRIPTIONAL ACTIVATOR RHAS-RELATED"/>
    <property type="match status" value="1"/>
</dbReference>
<reference evidence="5 6" key="1">
    <citation type="journal article" date="2021" name="Int. J. Syst. Evol. Microbiol.">
        <title>Steroidobacter gossypii sp. nov., isolated from soil of cotton cropping field.</title>
        <authorList>
            <person name="Huang R."/>
            <person name="Yang S."/>
            <person name="Zhen C."/>
            <person name="Liu W."/>
        </authorList>
    </citation>
    <scope>NUCLEOTIDE SEQUENCE [LARGE SCALE GENOMIC DNA]</scope>
    <source>
        <strain evidence="5 6">S1-65</strain>
    </source>
</reference>
<dbReference type="InterPro" id="IPR009057">
    <property type="entry name" value="Homeodomain-like_sf"/>
</dbReference>
<keyword evidence="3" id="KW-0804">Transcription</keyword>
<feature type="domain" description="HTH araC/xylS-type" evidence="4">
    <location>
        <begin position="211"/>
        <end position="309"/>
    </location>
</feature>
<sequence>MRGYSHSVQFEQRESTGPRAITDSLNLKRAPVLQTSTACKSGLAFLELASGHEDVGTTEPVRDDAFLIALQLQPCPDFDLYADGRLIRPREFDAGAVAIFDLRANLAIDRRDPFHAVDLYIPRKSLDALAEDANAPVIDELRHEPGKALQDPIARHLLLSIRPALAAPVQASELFVDHLAMALATHVAHTYGGMRARSDAKSGALAHWQERRAKELLAANLTGGITLADLAKACELSIRHFTRAFRESTGMSPHGWLLQLRIEKAKRLLKSSHRMLADIALECGFADQSHFTRVFQRAAGLSPGAWQRMHRR</sequence>
<dbReference type="EMBL" id="JAEVLS010000002">
    <property type="protein sequence ID" value="MBM0104895.1"/>
    <property type="molecule type" value="Genomic_DNA"/>
</dbReference>
<dbReference type="SMART" id="SM00342">
    <property type="entry name" value="HTH_ARAC"/>
    <property type="match status" value="1"/>
</dbReference>
<comment type="caution">
    <text evidence="5">The sequence shown here is derived from an EMBL/GenBank/DDBJ whole genome shotgun (WGS) entry which is preliminary data.</text>
</comment>
<organism evidence="5 6">
    <name type="scientific">Steroidobacter gossypii</name>
    <dbReference type="NCBI Taxonomy" id="2805490"/>
    <lineage>
        <taxon>Bacteria</taxon>
        <taxon>Pseudomonadati</taxon>
        <taxon>Pseudomonadota</taxon>
        <taxon>Gammaproteobacteria</taxon>
        <taxon>Steroidobacterales</taxon>
        <taxon>Steroidobacteraceae</taxon>
        <taxon>Steroidobacter</taxon>
    </lineage>
</organism>
<gene>
    <name evidence="5" type="ORF">JM946_09050</name>
</gene>
<dbReference type="PANTHER" id="PTHR46796:SF14">
    <property type="entry name" value="TRANSCRIPTIONAL REGULATORY PROTEIN"/>
    <property type="match status" value="1"/>
</dbReference>
<evidence type="ECO:0000256" key="2">
    <source>
        <dbReference type="ARBA" id="ARBA00023125"/>
    </source>
</evidence>
<dbReference type="InterPro" id="IPR018060">
    <property type="entry name" value="HTH_AraC"/>
</dbReference>
<dbReference type="InterPro" id="IPR020449">
    <property type="entry name" value="Tscrpt_reg_AraC-type_HTH"/>
</dbReference>
<evidence type="ECO:0000313" key="6">
    <source>
        <dbReference type="Proteomes" id="UP000661077"/>
    </source>
</evidence>
<dbReference type="Gene3D" id="1.10.10.60">
    <property type="entry name" value="Homeodomain-like"/>
    <property type="match status" value="2"/>
</dbReference>
<accession>A0ABS1WVA3</accession>
<dbReference type="InterPro" id="IPR050204">
    <property type="entry name" value="AraC_XylS_family_regulators"/>
</dbReference>
<name>A0ABS1WVA3_9GAMM</name>
<dbReference type="Pfam" id="PF12833">
    <property type="entry name" value="HTH_18"/>
    <property type="match status" value="1"/>
</dbReference>
<proteinExistence type="predicted"/>
<dbReference type="InterPro" id="IPR018062">
    <property type="entry name" value="HTH_AraC-typ_CS"/>
</dbReference>
<keyword evidence="6" id="KW-1185">Reference proteome</keyword>
<dbReference type="Proteomes" id="UP000661077">
    <property type="component" value="Unassembled WGS sequence"/>
</dbReference>
<dbReference type="PROSITE" id="PS01124">
    <property type="entry name" value="HTH_ARAC_FAMILY_2"/>
    <property type="match status" value="1"/>
</dbReference>
<protein>
    <submittedName>
        <fullName evidence="5">Helix-turn-helix transcriptional regulator</fullName>
    </submittedName>
</protein>
<dbReference type="PRINTS" id="PR00032">
    <property type="entry name" value="HTHARAC"/>
</dbReference>
<evidence type="ECO:0000256" key="3">
    <source>
        <dbReference type="ARBA" id="ARBA00023163"/>
    </source>
</evidence>
<evidence type="ECO:0000256" key="1">
    <source>
        <dbReference type="ARBA" id="ARBA00023015"/>
    </source>
</evidence>
<keyword evidence="1" id="KW-0805">Transcription regulation</keyword>
<keyword evidence="2" id="KW-0238">DNA-binding</keyword>